<protein>
    <submittedName>
        <fullName evidence="1">Uncharacterized protein</fullName>
    </submittedName>
</protein>
<evidence type="ECO:0000313" key="2">
    <source>
        <dbReference type="Proteomes" id="UP001189429"/>
    </source>
</evidence>
<gene>
    <name evidence="1" type="ORF">PCOR1329_LOCUS73774</name>
</gene>
<organism evidence="1 2">
    <name type="scientific">Prorocentrum cordatum</name>
    <dbReference type="NCBI Taxonomy" id="2364126"/>
    <lineage>
        <taxon>Eukaryota</taxon>
        <taxon>Sar</taxon>
        <taxon>Alveolata</taxon>
        <taxon>Dinophyceae</taxon>
        <taxon>Prorocentrales</taxon>
        <taxon>Prorocentraceae</taxon>
        <taxon>Prorocentrum</taxon>
    </lineage>
</organism>
<proteinExistence type="predicted"/>
<name>A0ABN9X631_9DINO</name>
<dbReference type="Proteomes" id="UP001189429">
    <property type="component" value="Unassembled WGS sequence"/>
</dbReference>
<evidence type="ECO:0000313" key="1">
    <source>
        <dbReference type="EMBL" id="CAK0894859.1"/>
    </source>
</evidence>
<accession>A0ABN9X631</accession>
<keyword evidence="2" id="KW-1185">Reference proteome</keyword>
<comment type="caution">
    <text evidence="1">The sequence shown here is derived from an EMBL/GenBank/DDBJ whole genome shotgun (WGS) entry which is preliminary data.</text>
</comment>
<feature type="non-terminal residue" evidence="1">
    <location>
        <position position="85"/>
    </location>
</feature>
<reference evidence="1" key="1">
    <citation type="submission" date="2023-10" db="EMBL/GenBank/DDBJ databases">
        <authorList>
            <person name="Chen Y."/>
            <person name="Shah S."/>
            <person name="Dougan E. K."/>
            <person name="Thang M."/>
            <person name="Chan C."/>
        </authorList>
    </citation>
    <scope>NUCLEOTIDE SEQUENCE [LARGE SCALE GENOMIC DNA]</scope>
</reference>
<feature type="non-terminal residue" evidence="1">
    <location>
        <position position="1"/>
    </location>
</feature>
<dbReference type="EMBL" id="CAUYUJ010019956">
    <property type="protein sequence ID" value="CAK0894859.1"/>
    <property type="molecule type" value="Genomic_DNA"/>
</dbReference>
<sequence length="85" mass="8818">EILAVLEKCAESAFGGGSRRLATKWVHFVATTDAGPRSSHPTVGSVRAEDFSVPEVKAIVAPAATPKAAPWDVGGEAAECMLALR</sequence>